<evidence type="ECO:0000256" key="3">
    <source>
        <dbReference type="ARBA" id="ARBA00022723"/>
    </source>
</evidence>
<evidence type="ECO:0000313" key="10">
    <source>
        <dbReference type="Proteomes" id="UP000681720"/>
    </source>
</evidence>
<evidence type="ECO:0000256" key="5">
    <source>
        <dbReference type="ARBA" id="ARBA00023004"/>
    </source>
</evidence>
<dbReference type="InterPro" id="IPR001128">
    <property type="entry name" value="Cyt_P450"/>
</dbReference>
<feature type="binding site" description="axial binding residue" evidence="7">
    <location>
        <position position="49"/>
    </location>
    <ligand>
        <name>heme</name>
        <dbReference type="ChEBI" id="CHEBI:30413"/>
    </ligand>
    <ligandPart>
        <name>Fe</name>
        <dbReference type="ChEBI" id="CHEBI:18248"/>
    </ligandPart>
</feature>
<evidence type="ECO:0000256" key="7">
    <source>
        <dbReference type="PIRSR" id="PIRSR602401-1"/>
    </source>
</evidence>
<comment type="cofactor">
    <cofactor evidence="7">
        <name>heme</name>
        <dbReference type="ChEBI" id="CHEBI:30413"/>
    </cofactor>
</comment>
<evidence type="ECO:0000256" key="6">
    <source>
        <dbReference type="ARBA" id="ARBA00043906"/>
    </source>
</evidence>
<dbReference type="PRINTS" id="PR00463">
    <property type="entry name" value="EP450I"/>
</dbReference>
<dbReference type="PANTHER" id="PTHR24302:SF15">
    <property type="entry name" value="FATTY-ACID PEROXYGENASE"/>
    <property type="match status" value="1"/>
</dbReference>
<dbReference type="GO" id="GO:0008395">
    <property type="term" value="F:steroid hydroxylase activity"/>
    <property type="evidence" value="ECO:0007669"/>
    <property type="project" value="TreeGrafter"/>
</dbReference>
<comment type="caution">
    <text evidence="9">The sequence shown here is derived from an EMBL/GenBank/DDBJ whole genome shotgun (WGS) entry which is preliminary data.</text>
</comment>
<gene>
    <name evidence="9" type="ORF">GIL414_LOCUS75440</name>
</gene>
<dbReference type="InterPro" id="IPR036396">
    <property type="entry name" value="Cyt_P450_sf"/>
</dbReference>
<dbReference type="InterPro" id="IPR050705">
    <property type="entry name" value="Cytochrome_P450_3A"/>
</dbReference>
<name>A0A8S3IEW0_9BILA</name>
<accession>A0A8S3IEW0</accession>
<reference evidence="9" key="1">
    <citation type="submission" date="2021-02" db="EMBL/GenBank/DDBJ databases">
        <authorList>
            <person name="Nowell W R."/>
        </authorList>
    </citation>
    <scope>NUCLEOTIDE SEQUENCE</scope>
</reference>
<dbReference type="Gene3D" id="1.10.630.10">
    <property type="entry name" value="Cytochrome P450"/>
    <property type="match status" value="1"/>
</dbReference>
<evidence type="ECO:0000256" key="4">
    <source>
        <dbReference type="ARBA" id="ARBA00023002"/>
    </source>
</evidence>
<keyword evidence="2 7" id="KW-0349">Heme</keyword>
<keyword evidence="4 8" id="KW-0560">Oxidoreductase</keyword>
<evidence type="ECO:0000256" key="1">
    <source>
        <dbReference type="ARBA" id="ARBA00010617"/>
    </source>
</evidence>
<comment type="similarity">
    <text evidence="1 8">Belongs to the cytochrome P450 family.</text>
</comment>
<keyword evidence="3 7" id="KW-0479">Metal-binding</keyword>
<protein>
    <recommendedName>
        <fullName evidence="11">Cytochrome P450</fullName>
    </recommendedName>
</protein>
<evidence type="ECO:0000256" key="8">
    <source>
        <dbReference type="RuleBase" id="RU000461"/>
    </source>
</evidence>
<comment type="function">
    <text evidence="6">Cytochromes P450 are a group of heme-thiolate monooxygenases. They oxidize a variety of structurally unrelated compounds, including steroids, fatty acids, and xenobiotics.</text>
</comment>
<feature type="non-terminal residue" evidence="9">
    <location>
        <position position="1"/>
    </location>
</feature>
<evidence type="ECO:0000313" key="9">
    <source>
        <dbReference type="EMBL" id="CAF5197423.1"/>
    </source>
</evidence>
<evidence type="ECO:0000256" key="2">
    <source>
        <dbReference type="ARBA" id="ARBA00022617"/>
    </source>
</evidence>
<dbReference type="AlphaFoldDB" id="A0A8S3IEW0"/>
<keyword evidence="5 7" id="KW-0408">Iron</keyword>
<dbReference type="EMBL" id="CAJOBJ010343070">
    <property type="protein sequence ID" value="CAF5197423.1"/>
    <property type="molecule type" value="Genomic_DNA"/>
</dbReference>
<dbReference type="Pfam" id="PF00067">
    <property type="entry name" value="p450"/>
    <property type="match status" value="1"/>
</dbReference>
<keyword evidence="8" id="KW-0503">Monooxygenase</keyword>
<organism evidence="9 10">
    <name type="scientific">Rotaria magnacalcarata</name>
    <dbReference type="NCBI Taxonomy" id="392030"/>
    <lineage>
        <taxon>Eukaryota</taxon>
        <taxon>Metazoa</taxon>
        <taxon>Spiralia</taxon>
        <taxon>Gnathifera</taxon>
        <taxon>Rotifera</taxon>
        <taxon>Eurotatoria</taxon>
        <taxon>Bdelloidea</taxon>
        <taxon>Philodinida</taxon>
        <taxon>Philodinidae</taxon>
        <taxon>Rotaria</taxon>
    </lineage>
</organism>
<dbReference type="PANTHER" id="PTHR24302">
    <property type="entry name" value="CYTOCHROME P450 FAMILY 3"/>
    <property type="match status" value="1"/>
</dbReference>
<sequence length="104" mass="12013">CVILADVASIHYNVDLWGPEDPNVFIPERHKTKRHPLAYMPFGVGPRNCVGMRFALMELKMCLTRVLHRYNILPGTNLDIGMTRQESFIVTPEAINIRLEKREH</sequence>
<proteinExistence type="inferred from homology"/>
<dbReference type="PROSITE" id="PS00086">
    <property type="entry name" value="CYTOCHROME_P450"/>
    <property type="match status" value="1"/>
</dbReference>
<dbReference type="Proteomes" id="UP000681720">
    <property type="component" value="Unassembled WGS sequence"/>
</dbReference>
<evidence type="ECO:0008006" key="11">
    <source>
        <dbReference type="Google" id="ProtNLM"/>
    </source>
</evidence>
<dbReference type="SUPFAM" id="SSF48264">
    <property type="entry name" value="Cytochrome P450"/>
    <property type="match status" value="1"/>
</dbReference>
<dbReference type="GO" id="GO:0020037">
    <property type="term" value="F:heme binding"/>
    <property type="evidence" value="ECO:0007669"/>
    <property type="project" value="InterPro"/>
</dbReference>
<dbReference type="GO" id="GO:0016705">
    <property type="term" value="F:oxidoreductase activity, acting on paired donors, with incorporation or reduction of molecular oxygen"/>
    <property type="evidence" value="ECO:0007669"/>
    <property type="project" value="InterPro"/>
</dbReference>
<dbReference type="InterPro" id="IPR017972">
    <property type="entry name" value="Cyt_P450_CS"/>
</dbReference>
<dbReference type="GO" id="GO:0005506">
    <property type="term" value="F:iron ion binding"/>
    <property type="evidence" value="ECO:0007669"/>
    <property type="project" value="InterPro"/>
</dbReference>
<dbReference type="InterPro" id="IPR002401">
    <property type="entry name" value="Cyt_P450_E_grp-I"/>
</dbReference>